<comment type="caution">
    <text evidence="1">The sequence shown here is derived from an EMBL/GenBank/DDBJ whole genome shotgun (WGS) entry which is preliminary data.</text>
</comment>
<reference evidence="1" key="1">
    <citation type="journal article" date="2015" name="Genome Biol. Evol.">
        <title>Organellar Genomes of White Spruce (Picea glauca): Assembly and Annotation.</title>
        <authorList>
            <person name="Jackman S.D."/>
            <person name="Warren R.L."/>
            <person name="Gibb E.A."/>
            <person name="Vandervalk B.P."/>
            <person name="Mohamadi H."/>
            <person name="Chu J."/>
            <person name="Raymond A."/>
            <person name="Pleasance S."/>
            <person name="Coope R."/>
            <person name="Wildung M.R."/>
            <person name="Ritland C.E."/>
            <person name="Bousquet J."/>
            <person name="Jones S.J."/>
            <person name="Bohlmann J."/>
            <person name="Birol I."/>
        </authorList>
    </citation>
    <scope>NUCLEOTIDE SEQUENCE [LARGE SCALE GENOMIC DNA]</scope>
    <source>
        <tissue evidence="1">Flushing bud</tissue>
    </source>
</reference>
<keyword evidence="1" id="KW-0496">Mitochondrion</keyword>
<geneLocation type="mitochondrion" evidence="1"/>
<protein>
    <submittedName>
        <fullName evidence="1">Cytochrome c oxidase subunit 1</fullName>
    </submittedName>
</protein>
<sequence>MPCFICRMGGLYYEPLQGKIHGSLRGEFDLLSHALIGAFGYATLHSLLSRCLRWMECCSFGYVSVFGIHISEWSSPSRRWKQQQMCSKSPVLQNPTTPEWYKVL</sequence>
<dbReference type="AlphaFoldDB" id="A0A101LWP7"/>
<dbReference type="EMBL" id="LKAM01000011">
    <property type="protein sequence ID" value="KUM46558.1"/>
    <property type="molecule type" value="Genomic_DNA"/>
</dbReference>
<accession>A0A101LWP7</accession>
<gene>
    <name evidence="1" type="primary">cox1</name>
    <name evidence="1" type="ORF">ABT39_MTgene1660</name>
</gene>
<organism evidence="1">
    <name type="scientific">Picea glauca</name>
    <name type="common">White spruce</name>
    <name type="synonym">Pinus glauca</name>
    <dbReference type="NCBI Taxonomy" id="3330"/>
    <lineage>
        <taxon>Eukaryota</taxon>
        <taxon>Viridiplantae</taxon>
        <taxon>Streptophyta</taxon>
        <taxon>Embryophyta</taxon>
        <taxon>Tracheophyta</taxon>
        <taxon>Spermatophyta</taxon>
        <taxon>Pinopsida</taxon>
        <taxon>Pinidae</taxon>
        <taxon>Conifers I</taxon>
        <taxon>Pinales</taxon>
        <taxon>Pinaceae</taxon>
        <taxon>Picea</taxon>
    </lineage>
</organism>
<evidence type="ECO:0000313" key="1">
    <source>
        <dbReference type="EMBL" id="KUM46558.1"/>
    </source>
</evidence>
<name>A0A101LWP7_PICGL</name>
<proteinExistence type="predicted"/>